<comment type="similarity">
    <text evidence="1">Belongs to the mab-21 family.</text>
</comment>
<dbReference type="SUPFAM" id="SSF48403">
    <property type="entry name" value="Ankyrin repeat"/>
    <property type="match status" value="1"/>
</dbReference>
<feature type="domain" description="Mab-21-like HhH/H2TH-like" evidence="12">
    <location>
        <begin position="822"/>
        <end position="903"/>
    </location>
</feature>
<gene>
    <name evidence="13" type="ORF">pdam_00002407</name>
</gene>
<dbReference type="GO" id="GO:0034220">
    <property type="term" value="P:monoatomic ion transmembrane transport"/>
    <property type="evidence" value="ECO:0007669"/>
    <property type="project" value="UniProtKB-KW"/>
</dbReference>
<dbReference type="GO" id="GO:0022857">
    <property type="term" value="F:transmembrane transporter activity"/>
    <property type="evidence" value="ECO:0007669"/>
    <property type="project" value="TreeGrafter"/>
</dbReference>
<evidence type="ECO:0000256" key="9">
    <source>
        <dbReference type="PROSITE-ProRule" id="PRU00023"/>
    </source>
</evidence>
<evidence type="ECO:0000259" key="12">
    <source>
        <dbReference type="Pfam" id="PF20266"/>
    </source>
</evidence>
<dbReference type="GO" id="GO:0016779">
    <property type="term" value="F:nucleotidyltransferase activity"/>
    <property type="evidence" value="ECO:0007669"/>
    <property type="project" value="UniProtKB-ARBA"/>
</dbReference>
<dbReference type="EMBL" id="RCHS01000826">
    <property type="protein sequence ID" value="RMX56603.1"/>
    <property type="molecule type" value="Genomic_DNA"/>
</dbReference>
<evidence type="ECO:0000256" key="5">
    <source>
        <dbReference type="ARBA" id="ARBA00023043"/>
    </source>
</evidence>
<dbReference type="InterPro" id="IPR024810">
    <property type="entry name" value="MAB21L/cGLR"/>
</dbReference>
<keyword evidence="6" id="KW-0406">Ion transport</keyword>
<dbReference type="SMART" id="SM01265">
    <property type="entry name" value="Mab-21"/>
    <property type="match status" value="1"/>
</dbReference>
<evidence type="ECO:0000259" key="11">
    <source>
        <dbReference type="Pfam" id="PF03281"/>
    </source>
</evidence>
<feature type="region of interest" description="Disordered" evidence="10">
    <location>
        <begin position="920"/>
        <end position="952"/>
    </location>
</feature>
<dbReference type="PANTHER" id="PTHR47143">
    <property type="entry name" value="TRANSIENT RECEPTOR POTENTIAL CATION CHANNEL PROTEIN PAINLESS"/>
    <property type="match status" value="1"/>
</dbReference>
<dbReference type="InterPro" id="IPR046903">
    <property type="entry name" value="Mab-21-like_nuc_Trfase"/>
</dbReference>
<name>A0A3M6USC2_POCDA</name>
<evidence type="ECO:0000256" key="7">
    <source>
        <dbReference type="ARBA" id="ARBA00023180"/>
    </source>
</evidence>
<feature type="repeat" description="ANK" evidence="9">
    <location>
        <begin position="365"/>
        <end position="397"/>
    </location>
</feature>
<evidence type="ECO:0000256" key="3">
    <source>
        <dbReference type="ARBA" id="ARBA00022606"/>
    </source>
</evidence>
<dbReference type="Gene3D" id="1.25.40.20">
    <property type="entry name" value="Ankyrin repeat-containing domain"/>
    <property type="match status" value="3"/>
</dbReference>
<comment type="caution">
    <text evidence="13">The sequence shown here is derived from an EMBL/GenBank/DDBJ whole genome shotgun (WGS) entry which is preliminary data.</text>
</comment>
<dbReference type="STRING" id="46731.A0A3M6USC2"/>
<evidence type="ECO:0000313" key="14">
    <source>
        <dbReference type="Proteomes" id="UP000275408"/>
    </source>
</evidence>
<keyword evidence="7" id="KW-0325">Glycoprotein</keyword>
<dbReference type="GO" id="GO:1902495">
    <property type="term" value="C:transmembrane transporter complex"/>
    <property type="evidence" value="ECO:0007669"/>
    <property type="project" value="TreeGrafter"/>
</dbReference>
<organism evidence="13 14">
    <name type="scientific">Pocillopora damicornis</name>
    <name type="common">Cauliflower coral</name>
    <name type="synonym">Millepora damicornis</name>
    <dbReference type="NCBI Taxonomy" id="46731"/>
    <lineage>
        <taxon>Eukaryota</taxon>
        <taxon>Metazoa</taxon>
        <taxon>Cnidaria</taxon>
        <taxon>Anthozoa</taxon>
        <taxon>Hexacorallia</taxon>
        <taxon>Scleractinia</taxon>
        <taxon>Astrocoeniina</taxon>
        <taxon>Pocilloporidae</taxon>
        <taxon>Pocillopora</taxon>
    </lineage>
</organism>
<dbReference type="PROSITE" id="PS50088">
    <property type="entry name" value="ANK_REPEAT"/>
    <property type="match status" value="5"/>
</dbReference>
<reference evidence="13 14" key="1">
    <citation type="journal article" date="2018" name="Sci. Rep.">
        <title>Comparative analysis of the Pocillopora damicornis genome highlights role of immune system in coral evolution.</title>
        <authorList>
            <person name="Cunning R."/>
            <person name="Bay R.A."/>
            <person name="Gillette P."/>
            <person name="Baker A.C."/>
            <person name="Traylor-Knowles N."/>
        </authorList>
    </citation>
    <scope>NUCLEOTIDE SEQUENCE [LARGE SCALE GENOMIC DNA]</scope>
    <source>
        <strain evidence="13">RSMAS</strain>
        <tissue evidence="13">Whole animal</tissue>
    </source>
</reference>
<evidence type="ECO:0000256" key="8">
    <source>
        <dbReference type="ARBA" id="ARBA00023303"/>
    </source>
</evidence>
<dbReference type="Gene3D" id="1.10.1410.40">
    <property type="match status" value="1"/>
</dbReference>
<dbReference type="Proteomes" id="UP000275408">
    <property type="component" value="Unassembled WGS sequence"/>
</dbReference>
<keyword evidence="2" id="KW-0813">Transport</keyword>
<dbReference type="OMA" id="LHERANV"/>
<keyword evidence="4" id="KW-0677">Repeat</keyword>
<dbReference type="InterPro" id="IPR002110">
    <property type="entry name" value="Ankyrin_rpt"/>
</dbReference>
<protein>
    <submittedName>
        <fullName evidence="13">Uncharacterized protein</fullName>
    </submittedName>
</protein>
<proteinExistence type="inferred from homology"/>
<keyword evidence="14" id="KW-1185">Reference proteome</keyword>
<evidence type="ECO:0000256" key="1">
    <source>
        <dbReference type="ARBA" id="ARBA00008307"/>
    </source>
</evidence>
<evidence type="ECO:0000256" key="6">
    <source>
        <dbReference type="ARBA" id="ARBA00023065"/>
    </source>
</evidence>
<feature type="region of interest" description="Disordered" evidence="10">
    <location>
        <begin position="469"/>
        <end position="520"/>
    </location>
</feature>
<evidence type="ECO:0000256" key="10">
    <source>
        <dbReference type="SAM" id="MobiDB-lite"/>
    </source>
</evidence>
<feature type="repeat" description="ANK" evidence="9">
    <location>
        <begin position="332"/>
        <end position="364"/>
    </location>
</feature>
<dbReference type="SMART" id="SM00248">
    <property type="entry name" value="ANK"/>
    <property type="match status" value="7"/>
</dbReference>
<evidence type="ECO:0000313" key="13">
    <source>
        <dbReference type="EMBL" id="RMX56603.1"/>
    </source>
</evidence>
<dbReference type="InterPro" id="IPR046906">
    <property type="entry name" value="Mab-21_HhH/H2TH-like"/>
</dbReference>
<dbReference type="Gene3D" id="3.30.460.90">
    <property type="match status" value="1"/>
</dbReference>
<feature type="repeat" description="ANK" evidence="9">
    <location>
        <begin position="67"/>
        <end position="99"/>
    </location>
</feature>
<keyword evidence="3" id="KW-0716">Sensory transduction</keyword>
<keyword evidence="5 9" id="KW-0040">ANK repeat</keyword>
<dbReference type="InterPro" id="IPR036770">
    <property type="entry name" value="Ankyrin_rpt-contain_sf"/>
</dbReference>
<dbReference type="InterPro" id="IPR052076">
    <property type="entry name" value="TRP_cation_channel"/>
</dbReference>
<accession>A0A3M6USC2</accession>
<dbReference type="OrthoDB" id="5969306at2759"/>
<sequence>MDSTEGKYSSEEVNTEELIKVVKTMLLQSISLDNSEGFIMAVEALEELKIGFNWSAFSKSLVHGRGEWNTPLTLSSKLGRVSMVSALLQKGANPDLCSDSGVGKSTQRTPVHEASKSGYLQVVDCLLTHGCDVNVPDARGWTPIHDAICHDRIEIVFKLLENGADPGKSFFVASSNLKNLDLIGRGSLMFSTKPYTIESSMPASFEWSCLSFAANCHQPRVVAKLIHEYLHDAVKHHSSSGRTTLHEAVNLPEGLNLDKEAVVRNRHETMKILLNAGVDPNLPDHLGKNALHLFLDHVNLAKVVVKKYSEIVPETILLLHEYGIRLDMSDHTGRTVLHQAAAFGLVEAVQIILNLGADLHGVDNDGNTPAHVAANHGNFEVLSSLMNHFSHAELFNLHGNTVLHCAIMPKADEDALIRVAQTVISEKGSYKTRVNADGASEYDLAVKFQFNALARFLFDHSDDAMVASSDGLSDTTEVRHERGAGNESSSLEMRTEESTMASEGVRDRNGQFTLGNENDFDENCEDSEIPELRIDADTDVSEYLMNLCHEYRVRGFHLEGEGMCHERCKIAKQTVDFVEELLKLVSEEDRKFNSKILSTGSAFEGYRIGKPDEFDYMCELESLTDEKCEILPTEDPGFVRVRVKEDYREEWRMFLSEEGFLDASKIKYFLAEKLYVKSGSKAFARKRWNFSFNTTSYDSCVLCQPVIATSKAGLKMTLFWRGNVYKFMPIDIDITPAMHIPGWPKSAQVPPSHVLSSCDEVGYHIVPKSEGGDSLLWRLSFSVAELQILQNTTPIQAACYTALKIIKGQTSFRGVRSQFFAHFGFLHTYVLKMKFFEELERYQDQEMWQEGKLVERICSVLESTARLLSQKRPSQVESYFLPGHRVLRQADKHFGNFVAASIKTTLRKVIRMLRKEQEALAENSPDGTSFTMRFDPDSGSESDSESGAILNDPGTVANNIAASLLSSICESK</sequence>
<evidence type="ECO:0000256" key="2">
    <source>
        <dbReference type="ARBA" id="ARBA00022448"/>
    </source>
</evidence>
<dbReference type="Pfam" id="PF12796">
    <property type="entry name" value="Ank_2"/>
    <property type="match status" value="2"/>
</dbReference>
<dbReference type="PANTHER" id="PTHR47143:SF1">
    <property type="entry name" value="ION_TRANS DOMAIN-CONTAINING PROTEIN"/>
    <property type="match status" value="1"/>
</dbReference>
<evidence type="ECO:0000256" key="4">
    <source>
        <dbReference type="ARBA" id="ARBA00022737"/>
    </source>
</evidence>
<feature type="repeat" description="ANK" evidence="9">
    <location>
        <begin position="106"/>
        <end position="138"/>
    </location>
</feature>
<feature type="repeat" description="ANK" evidence="9">
    <location>
        <begin position="139"/>
        <end position="165"/>
    </location>
</feature>
<dbReference type="Pfam" id="PF20266">
    <property type="entry name" value="Mab-21_C"/>
    <property type="match status" value="1"/>
</dbReference>
<keyword evidence="8" id="KW-0407">Ion channel</keyword>
<dbReference type="AlphaFoldDB" id="A0A3M6USC2"/>
<dbReference type="PROSITE" id="PS50297">
    <property type="entry name" value="ANK_REP_REGION"/>
    <property type="match status" value="4"/>
</dbReference>
<dbReference type="Pfam" id="PF03281">
    <property type="entry name" value="Mab-21"/>
    <property type="match status" value="1"/>
</dbReference>
<feature type="domain" description="Mab-21-like nucleotidyltransferase" evidence="11">
    <location>
        <begin position="603"/>
        <end position="791"/>
    </location>
</feature>